<evidence type="ECO:0000256" key="3">
    <source>
        <dbReference type="ARBA" id="ARBA00023163"/>
    </source>
</evidence>
<evidence type="ECO:0000256" key="1">
    <source>
        <dbReference type="ARBA" id="ARBA00023015"/>
    </source>
</evidence>
<dbReference type="RefSeq" id="WP_387698597.1">
    <property type="nucleotide sequence ID" value="NZ_JBIAMX010000001.1"/>
</dbReference>
<reference evidence="5 6" key="1">
    <citation type="submission" date="2024-10" db="EMBL/GenBank/DDBJ databases">
        <title>The Natural Products Discovery Center: Release of the First 8490 Sequenced Strains for Exploring Actinobacteria Biosynthetic Diversity.</title>
        <authorList>
            <person name="Kalkreuter E."/>
            <person name="Kautsar S.A."/>
            <person name="Yang D."/>
            <person name="Bader C.D."/>
            <person name="Teijaro C.N."/>
            <person name="Fluegel L."/>
            <person name="Davis C.M."/>
            <person name="Simpson J.R."/>
            <person name="Lauterbach L."/>
            <person name="Steele A.D."/>
            <person name="Gui C."/>
            <person name="Meng S."/>
            <person name="Li G."/>
            <person name="Viehrig K."/>
            <person name="Ye F."/>
            <person name="Su P."/>
            <person name="Kiefer A.F."/>
            <person name="Nichols A."/>
            <person name="Cepeda A.J."/>
            <person name="Yan W."/>
            <person name="Fan B."/>
            <person name="Jiang Y."/>
            <person name="Adhikari A."/>
            <person name="Zheng C.-J."/>
            <person name="Schuster L."/>
            <person name="Cowan T.M."/>
            <person name="Smanski M.J."/>
            <person name="Chevrette M.G."/>
            <person name="De Carvalho L.P.S."/>
            <person name="Shen B."/>
        </authorList>
    </citation>
    <scope>NUCLEOTIDE SEQUENCE [LARGE SCALE GENOMIC DNA]</scope>
    <source>
        <strain evidence="5 6">NPDC004045</strain>
    </source>
</reference>
<evidence type="ECO:0000313" key="5">
    <source>
        <dbReference type="EMBL" id="MFF0541278.1"/>
    </source>
</evidence>
<evidence type="ECO:0000313" key="6">
    <source>
        <dbReference type="Proteomes" id="UP001601444"/>
    </source>
</evidence>
<sequence>MSAVMEGPLADLDAWETTGCSIARAMDLIGTRSAMLILREAYYGTRRFDGFARRIGVTDAAAASQLRKLTEAGLLEKQPYREEGQRTRNEYVLTKKGLDLLPAVVALWQWGDEYLQPGPPPLLRVDAETGEPVRVELRSADGTPIELDRLGVRVNKEYLRARKRAGD</sequence>
<evidence type="ECO:0000259" key="4">
    <source>
        <dbReference type="PROSITE" id="PS51118"/>
    </source>
</evidence>
<gene>
    <name evidence="5" type="ORF">ACFYTF_00395</name>
</gene>
<name>A0ABW6PFY3_9NOCA</name>
<dbReference type="InterPro" id="IPR036388">
    <property type="entry name" value="WH-like_DNA-bd_sf"/>
</dbReference>
<dbReference type="PROSITE" id="PS51118">
    <property type="entry name" value="HTH_HXLR"/>
    <property type="match status" value="1"/>
</dbReference>
<dbReference type="SUPFAM" id="SSF46785">
    <property type="entry name" value="Winged helix' DNA-binding domain"/>
    <property type="match status" value="1"/>
</dbReference>
<keyword evidence="3" id="KW-0804">Transcription</keyword>
<dbReference type="PANTHER" id="PTHR33204:SF18">
    <property type="entry name" value="TRANSCRIPTIONAL REGULATORY PROTEIN"/>
    <property type="match status" value="1"/>
</dbReference>
<dbReference type="Proteomes" id="UP001601444">
    <property type="component" value="Unassembled WGS sequence"/>
</dbReference>
<comment type="caution">
    <text evidence="5">The sequence shown here is derived from an EMBL/GenBank/DDBJ whole genome shotgun (WGS) entry which is preliminary data.</text>
</comment>
<dbReference type="PANTHER" id="PTHR33204">
    <property type="entry name" value="TRANSCRIPTIONAL REGULATOR, MARR FAMILY"/>
    <property type="match status" value="1"/>
</dbReference>
<dbReference type="InterPro" id="IPR036390">
    <property type="entry name" value="WH_DNA-bd_sf"/>
</dbReference>
<organism evidence="5 6">
    <name type="scientific">Nocardia thailandica</name>
    <dbReference type="NCBI Taxonomy" id="257275"/>
    <lineage>
        <taxon>Bacteria</taxon>
        <taxon>Bacillati</taxon>
        <taxon>Actinomycetota</taxon>
        <taxon>Actinomycetes</taxon>
        <taxon>Mycobacteriales</taxon>
        <taxon>Nocardiaceae</taxon>
        <taxon>Nocardia</taxon>
    </lineage>
</organism>
<dbReference type="EMBL" id="JBIAMX010000001">
    <property type="protein sequence ID" value="MFF0541278.1"/>
    <property type="molecule type" value="Genomic_DNA"/>
</dbReference>
<keyword evidence="2" id="KW-0238">DNA-binding</keyword>
<dbReference type="Pfam" id="PF01638">
    <property type="entry name" value="HxlR"/>
    <property type="match status" value="1"/>
</dbReference>
<keyword evidence="1" id="KW-0805">Transcription regulation</keyword>
<dbReference type="Gene3D" id="1.10.10.10">
    <property type="entry name" value="Winged helix-like DNA-binding domain superfamily/Winged helix DNA-binding domain"/>
    <property type="match status" value="1"/>
</dbReference>
<evidence type="ECO:0000256" key="2">
    <source>
        <dbReference type="ARBA" id="ARBA00023125"/>
    </source>
</evidence>
<accession>A0ABW6PFY3</accession>
<feature type="domain" description="HTH hxlR-type" evidence="4">
    <location>
        <begin position="20"/>
        <end position="119"/>
    </location>
</feature>
<proteinExistence type="predicted"/>
<protein>
    <submittedName>
        <fullName evidence="5">Winged helix-turn-helix transcriptional regulator</fullName>
    </submittedName>
</protein>
<dbReference type="InterPro" id="IPR002577">
    <property type="entry name" value="HTH_HxlR"/>
</dbReference>
<keyword evidence="6" id="KW-1185">Reference proteome</keyword>